<dbReference type="AlphaFoldDB" id="A0A0F9JUF5"/>
<protein>
    <recommendedName>
        <fullName evidence="2">Glycosyl transferase family 1 domain-containing protein</fullName>
    </recommendedName>
</protein>
<comment type="caution">
    <text evidence="1">The sequence shown here is derived from an EMBL/GenBank/DDBJ whole genome shotgun (WGS) entry which is preliminary data.</text>
</comment>
<dbReference type="EMBL" id="LAZR01009306">
    <property type="protein sequence ID" value="KKM73419.1"/>
    <property type="molecule type" value="Genomic_DNA"/>
</dbReference>
<organism evidence="1">
    <name type="scientific">marine sediment metagenome</name>
    <dbReference type="NCBI Taxonomy" id="412755"/>
    <lineage>
        <taxon>unclassified sequences</taxon>
        <taxon>metagenomes</taxon>
        <taxon>ecological metagenomes</taxon>
    </lineage>
</organism>
<reference evidence="1" key="1">
    <citation type="journal article" date="2015" name="Nature">
        <title>Complex archaea that bridge the gap between prokaryotes and eukaryotes.</title>
        <authorList>
            <person name="Spang A."/>
            <person name="Saw J.H."/>
            <person name="Jorgensen S.L."/>
            <person name="Zaremba-Niedzwiedzka K."/>
            <person name="Martijn J."/>
            <person name="Lind A.E."/>
            <person name="van Eijk R."/>
            <person name="Schleper C."/>
            <person name="Guy L."/>
            <person name="Ettema T.J."/>
        </authorList>
    </citation>
    <scope>NUCLEOTIDE SEQUENCE</scope>
</reference>
<evidence type="ECO:0008006" key="2">
    <source>
        <dbReference type="Google" id="ProtNLM"/>
    </source>
</evidence>
<gene>
    <name evidence="1" type="ORF">LCGC14_1410740</name>
</gene>
<name>A0A0F9JUF5_9ZZZZ</name>
<accession>A0A0F9JUF5</accession>
<evidence type="ECO:0000313" key="1">
    <source>
        <dbReference type="EMBL" id="KKM73419.1"/>
    </source>
</evidence>
<dbReference type="PANTHER" id="PTHR46656">
    <property type="entry name" value="PUTATIVE-RELATED"/>
    <property type="match status" value="1"/>
</dbReference>
<dbReference type="PANTHER" id="PTHR46656:SF3">
    <property type="entry name" value="PUTATIVE-RELATED"/>
    <property type="match status" value="1"/>
</dbReference>
<proteinExistence type="predicted"/>
<dbReference type="SUPFAM" id="SSF53756">
    <property type="entry name" value="UDP-Glycosyltransferase/glycogen phosphorylase"/>
    <property type="match status" value="1"/>
</dbReference>
<sequence>MPSYGEACCRPMIDAMGFGNSVIITNNTGMTSYVTNNKTGRIVPSKRVPVYSSERPLPYLYTGWELWSEIDILELQLAMRKTYEMSTLKKAQVTQLCKEHVKQFSYENIGKIMDKLLC</sequence>
<dbReference type="Gene3D" id="3.40.50.2000">
    <property type="entry name" value="Glycogen Phosphorylase B"/>
    <property type="match status" value="1"/>
</dbReference>